<dbReference type="Gene3D" id="3.40.50.1820">
    <property type="entry name" value="alpha/beta hydrolase"/>
    <property type="match status" value="1"/>
</dbReference>
<dbReference type="eggNOG" id="COG2939">
    <property type="taxonomic scope" value="Bacteria"/>
</dbReference>
<feature type="signal peptide" evidence="1">
    <location>
        <begin position="1"/>
        <end position="21"/>
    </location>
</feature>
<evidence type="ECO:0000313" key="3">
    <source>
        <dbReference type="Proteomes" id="UP000001591"/>
    </source>
</evidence>
<dbReference type="STRING" id="414684.RC1_2322"/>
<keyword evidence="3" id="KW-1185">Reference proteome</keyword>
<gene>
    <name evidence="2" type="ordered locus">RC1_2322</name>
</gene>
<sequence length="514" mass="55368">MRRLALAMVLAGGMVAVMATAAPAALAQETPPGGTPAAAEKPVPPPKVFTARLQGRFGGQGVPYTVTAGETILNDDAGEPVAAIWSTAYVRDGVDSAKRPVTFVFNGGPGSASIWLHMGLLGPKRVAVPSNADADDGAAPFALVDNPQAPLDLTDLVFIDPVGTGYSRVVGKGQTRDFWGLNQDRDSIVRFMRQWVTANRRWNAPKFIVGESFGTTRAAAVADALNEGGQNMALNGLVLVSQALDYAGSTSTPDNITSFVTYLPSMAAAARYHGKAGQGTDLKTWVAQARAFAVDRYLPALFKGNRLPAAEREAVAAELARFTGLSKEYVLRSDLRVMVPRFRKELLRDKGLALGQFDGRYTLAEPDPVADRPVLGDAASEATESAYTAALNSYLGEVLKVEMDRPYLTGSDAVSQGWNWRTAPEGEGWEPSYVNTARALSDALRRNGRLRVLVANGYYDLVTPFFDAEYTFGRHDILADRVEMAYFEAGHMMYLHEPDLDALLAAIRAFLVKG</sequence>
<dbReference type="AlphaFoldDB" id="B6IPK7"/>
<dbReference type="SUPFAM" id="SSF53474">
    <property type="entry name" value="alpha/beta-Hydrolases"/>
    <property type="match status" value="1"/>
</dbReference>
<feature type="chain" id="PRO_5002844388" evidence="1">
    <location>
        <begin position="22"/>
        <end position="514"/>
    </location>
</feature>
<dbReference type="InterPro" id="IPR029058">
    <property type="entry name" value="AB_hydrolase_fold"/>
</dbReference>
<organism evidence="2 3">
    <name type="scientific">Rhodospirillum centenum (strain ATCC 51521 / SW)</name>
    <dbReference type="NCBI Taxonomy" id="414684"/>
    <lineage>
        <taxon>Bacteria</taxon>
        <taxon>Pseudomonadati</taxon>
        <taxon>Pseudomonadota</taxon>
        <taxon>Alphaproteobacteria</taxon>
        <taxon>Rhodospirillales</taxon>
        <taxon>Rhodospirillaceae</taxon>
        <taxon>Rhodospirillum</taxon>
    </lineage>
</organism>
<dbReference type="KEGG" id="rce:RC1_2322"/>
<dbReference type="Pfam" id="PF00450">
    <property type="entry name" value="Peptidase_S10"/>
    <property type="match status" value="1"/>
</dbReference>
<dbReference type="EMBL" id="CP000613">
    <property type="protein sequence ID" value="ACI99709.1"/>
    <property type="molecule type" value="Genomic_DNA"/>
</dbReference>
<protein>
    <submittedName>
        <fullName evidence="2">Serine carboxypeptidase, putative</fullName>
    </submittedName>
</protein>
<dbReference type="InterPro" id="IPR001563">
    <property type="entry name" value="Peptidase_S10"/>
</dbReference>
<dbReference type="Proteomes" id="UP000001591">
    <property type="component" value="Chromosome"/>
</dbReference>
<keyword evidence="2" id="KW-0121">Carboxypeptidase</keyword>
<keyword evidence="2" id="KW-0645">Protease</keyword>
<dbReference type="GO" id="GO:0006508">
    <property type="term" value="P:proteolysis"/>
    <property type="evidence" value="ECO:0007669"/>
    <property type="project" value="InterPro"/>
</dbReference>
<evidence type="ECO:0000313" key="2">
    <source>
        <dbReference type="EMBL" id="ACI99709.1"/>
    </source>
</evidence>
<dbReference type="HOGENOM" id="CLU_032786_0_0_5"/>
<evidence type="ECO:0000256" key="1">
    <source>
        <dbReference type="SAM" id="SignalP"/>
    </source>
</evidence>
<keyword evidence="2" id="KW-0378">Hydrolase</keyword>
<proteinExistence type="predicted"/>
<reference evidence="2 3" key="1">
    <citation type="journal article" date="2010" name="BMC Genomics">
        <title>Metabolic flexibility revealed in the genome of the cyst-forming alpha-1 proteobacterium Rhodospirillum centenum.</title>
        <authorList>
            <person name="Lu Y.K."/>
            <person name="Marden J."/>
            <person name="Han M."/>
            <person name="Swingley W.D."/>
            <person name="Mastrian S.D."/>
            <person name="Chowdhury S.R."/>
            <person name="Hao J."/>
            <person name="Helmy T."/>
            <person name="Kim S."/>
            <person name="Kurdoglu A.A."/>
            <person name="Matthies H.J."/>
            <person name="Rollo D."/>
            <person name="Stothard P."/>
            <person name="Blankenship R.E."/>
            <person name="Bauer C.E."/>
            <person name="Touchman J.W."/>
        </authorList>
    </citation>
    <scope>NUCLEOTIDE SEQUENCE [LARGE SCALE GENOMIC DNA]</scope>
    <source>
        <strain evidence="3">ATCC 51521 / SW</strain>
    </source>
</reference>
<name>B6IPK7_RHOCS</name>
<dbReference type="GO" id="GO:0004185">
    <property type="term" value="F:serine-type carboxypeptidase activity"/>
    <property type="evidence" value="ECO:0007669"/>
    <property type="project" value="InterPro"/>
</dbReference>
<keyword evidence="1" id="KW-0732">Signal</keyword>
<accession>B6IPK7</accession>
<dbReference type="RefSeq" id="WP_012567494.1">
    <property type="nucleotide sequence ID" value="NC_011420.2"/>
</dbReference>